<keyword evidence="3" id="KW-1185">Reference proteome</keyword>
<reference evidence="2 3" key="1">
    <citation type="submission" date="2020-06" db="EMBL/GenBank/DDBJ databases">
        <title>Pseudomonas eucalypticola sp. nov., an endophyte of Eucalyptus dunnii leaves with biocontrol ability of eucalyptus leaf blight.</title>
        <authorList>
            <person name="Liu Y."/>
            <person name="Song Z."/>
            <person name="Zeng H."/>
            <person name="Lu M."/>
            <person name="Wang X."/>
            <person name="Lian X."/>
            <person name="Zhang Q."/>
        </authorList>
    </citation>
    <scope>NUCLEOTIDE SEQUENCE [LARGE SCALE GENOMIC DNA]</scope>
    <source>
        <strain evidence="2 3">NP-1</strain>
    </source>
</reference>
<feature type="compositionally biased region" description="Polar residues" evidence="1">
    <location>
        <begin position="13"/>
        <end position="22"/>
    </location>
</feature>
<dbReference type="KEGG" id="pez:HWQ56_23715"/>
<sequence>MYSRFTPHHERPTSFSTPQAQSLDEQRLEIDGDIKAMVQLPSQNQWLLAIDSGYEFCVARLNADLTLDRSFGAPGAGYFYDSFEPACAGLNVVNQIAWLNGKIVVVGAFFDFDVDRVAIARYHPDGSPDLSFNGTGKRVVQLPHSPRRPGGLRNGKLHSAISTPHTPLLEADGCLWVFFHEVDEHHREGRSLLLRLTADGALDPGFNHQGFAPVQFEGRDVVPRGVVRQGSALLVYGATCADADGTSLGLVARFNAGGERDMTFNGNGFVVIGDAGVAAMISQVHMLGNGEFLAVGTFGSDLLLSRRSADGSPASQFNDGVPLLANLPFQVSAVKALIGNGDGVLLAASIGAIGSRGMLIQLRGDGSLDTDFGAGAGYLMAEHESEYLALGIERSGAIVAAGYLFQSAYYAWLRTFDSTDRGTLTSEPPVSFDSIRL</sequence>
<dbReference type="RefSeq" id="WP_176571925.1">
    <property type="nucleotide sequence ID" value="NZ_CP056030.1"/>
</dbReference>
<protein>
    <submittedName>
        <fullName evidence="2">Delta-60 repeat domain-containing protein</fullName>
    </submittedName>
</protein>
<organism evidence="2 3">
    <name type="scientific">Pseudomonas eucalypticola</name>
    <dbReference type="NCBI Taxonomy" id="2599595"/>
    <lineage>
        <taxon>Bacteria</taxon>
        <taxon>Pseudomonadati</taxon>
        <taxon>Pseudomonadota</taxon>
        <taxon>Gammaproteobacteria</taxon>
        <taxon>Pseudomonadales</taxon>
        <taxon>Pseudomonadaceae</taxon>
        <taxon>Pseudomonas</taxon>
    </lineage>
</organism>
<dbReference type="Pfam" id="PF17164">
    <property type="entry name" value="DUF5122"/>
    <property type="match status" value="3"/>
</dbReference>
<dbReference type="Proteomes" id="UP000509568">
    <property type="component" value="Chromosome"/>
</dbReference>
<evidence type="ECO:0000313" key="3">
    <source>
        <dbReference type="Proteomes" id="UP000509568"/>
    </source>
</evidence>
<dbReference type="AlphaFoldDB" id="A0A7D5DA04"/>
<feature type="region of interest" description="Disordered" evidence="1">
    <location>
        <begin position="1"/>
        <end position="22"/>
    </location>
</feature>
<dbReference type="EMBL" id="CP056030">
    <property type="protein sequence ID" value="QKZ06620.1"/>
    <property type="molecule type" value="Genomic_DNA"/>
</dbReference>
<dbReference type="NCBIfam" id="TIGR02608">
    <property type="entry name" value="delta_60_rpt"/>
    <property type="match status" value="4"/>
</dbReference>
<dbReference type="Gene3D" id="2.80.10.50">
    <property type="match status" value="2"/>
</dbReference>
<name>A0A7D5DA04_9PSED</name>
<evidence type="ECO:0000256" key="1">
    <source>
        <dbReference type="SAM" id="MobiDB-lite"/>
    </source>
</evidence>
<proteinExistence type="predicted"/>
<gene>
    <name evidence="2" type="ORF">HWQ56_23715</name>
</gene>
<evidence type="ECO:0000313" key="2">
    <source>
        <dbReference type="EMBL" id="QKZ06620.1"/>
    </source>
</evidence>
<dbReference type="InterPro" id="IPR013431">
    <property type="entry name" value="Delta_60_rpt"/>
</dbReference>
<accession>A0A7D5DA04</accession>